<organism evidence="2 3">
    <name type="scientific">Streptomyces albidochromogenes</name>
    <dbReference type="NCBI Taxonomy" id="329524"/>
    <lineage>
        <taxon>Bacteria</taxon>
        <taxon>Bacillati</taxon>
        <taxon>Actinomycetota</taxon>
        <taxon>Actinomycetes</taxon>
        <taxon>Kitasatosporales</taxon>
        <taxon>Streptomycetaceae</taxon>
        <taxon>Streptomyces</taxon>
    </lineage>
</organism>
<sequence length="179" mass="20298">MAVLLEDDYRRLWGRFHEEFGFRPSMSPFTWPAIKEPSASVTWSLDSLPDGEPYEPVDHLVATVKRGLTSCVGPQDTLFALDWQHTSYRFAPHEVGGPGQPRWPLSPYPDGDYFIYLSEDFRTGSFGHPWEHSLCLFGEELLDAVSTEIDEVLGPPIRRSGESRSLPRPCVVDMRGQQS</sequence>
<keyword evidence="3" id="KW-1185">Reference proteome</keyword>
<accession>A0ABW6FFL6</accession>
<evidence type="ECO:0000256" key="1">
    <source>
        <dbReference type="SAM" id="MobiDB-lite"/>
    </source>
</evidence>
<dbReference type="RefSeq" id="WP_386707470.1">
    <property type="nucleotide sequence ID" value="NZ_JBHXIJ010000005.1"/>
</dbReference>
<evidence type="ECO:0000313" key="3">
    <source>
        <dbReference type="Proteomes" id="UP001598448"/>
    </source>
</evidence>
<reference evidence="2 3" key="1">
    <citation type="submission" date="2024-09" db="EMBL/GenBank/DDBJ databases">
        <title>The Natural Products Discovery Center: Release of the First 8490 Sequenced Strains for Exploring Actinobacteria Biosynthetic Diversity.</title>
        <authorList>
            <person name="Kalkreuter E."/>
            <person name="Kautsar S.A."/>
            <person name="Yang D."/>
            <person name="Bader C.D."/>
            <person name="Teijaro C.N."/>
            <person name="Fluegel L."/>
            <person name="Davis C.M."/>
            <person name="Simpson J.R."/>
            <person name="Lauterbach L."/>
            <person name="Steele A.D."/>
            <person name="Gui C."/>
            <person name="Meng S."/>
            <person name="Li G."/>
            <person name="Viehrig K."/>
            <person name="Ye F."/>
            <person name="Su P."/>
            <person name="Kiefer A.F."/>
            <person name="Nichols A."/>
            <person name="Cepeda A.J."/>
            <person name="Yan W."/>
            <person name="Fan B."/>
            <person name="Jiang Y."/>
            <person name="Adhikari A."/>
            <person name="Zheng C.-J."/>
            <person name="Schuster L."/>
            <person name="Cowan T.M."/>
            <person name="Smanski M.J."/>
            <person name="Chevrette M.G."/>
            <person name="De Carvalho L.P.S."/>
            <person name="Shen B."/>
        </authorList>
    </citation>
    <scope>NUCLEOTIDE SEQUENCE [LARGE SCALE GENOMIC DNA]</scope>
    <source>
        <strain evidence="2 3">NPDC058348</strain>
    </source>
</reference>
<proteinExistence type="predicted"/>
<feature type="region of interest" description="Disordered" evidence="1">
    <location>
        <begin position="156"/>
        <end position="179"/>
    </location>
</feature>
<dbReference type="EMBL" id="JBHXIJ010000005">
    <property type="protein sequence ID" value="MFD5097719.1"/>
    <property type="molecule type" value="Genomic_DNA"/>
</dbReference>
<dbReference type="Proteomes" id="UP001598448">
    <property type="component" value="Unassembled WGS sequence"/>
</dbReference>
<name>A0ABW6FFL6_9ACTN</name>
<dbReference type="Pfam" id="PF10898">
    <property type="entry name" value="DUF2716"/>
    <property type="match status" value="1"/>
</dbReference>
<evidence type="ECO:0000313" key="2">
    <source>
        <dbReference type="EMBL" id="MFD5097719.1"/>
    </source>
</evidence>
<comment type="caution">
    <text evidence="2">The sequence shown here is derived from an EMBL/GenBank/DDBJ whole genome shotgun (WGS) entry which is preliminary data.</text>
</comment>
<protein>
    <submittedName>
        <fullName evidence="2">DUF2716 domain-containing protein</fullName>
    </submittedName>
</protein>
<gene>
    <name evidence="2" type="ORF">ACFWJN_01860</name>
</gene>
<dbReference type="InterPro" id="IPR020323">
    <property type="entry name" value="DUF2716"/>
</dbReference>